<protein>
    <submittedName>
        <fullName evidence="2">Uncharacterized protein</fullName>
    </submittedName>
</protein>
<reference evidence="2" key="1">
    <citation type="submission" date="2022-04" db="EMBL/GenBank/DDBJ databases">
        <title>Systematic whole-genome sequencing reveals an unexpected diversity among actinomycetoma pathogens and provides insights into their antibacterial susceptibilities.</title>
        <authorList>
            <person name="Watson A.K."/>
            <person name="Kepplinger B."/>
            <person name="Bakhiet S.M."/>
            <person name="Mhmoud N.A."/>
            <person name="Chapman J."/>
            <person name="Allenby N."/>
            <person name="Mickiewicz K."/>
            <person name="Goodfellow M."/>
            <person name="Fahal A.H."/>
            <person name="Errington J."/>
        </authorList>
    </citation>
    <scope>NUCLEOTIDE SEQUENCE</scope>
    <source>
        <strain evidence="2">SD 504</strain>
    </source>
</reference>
<accession>A0ABY4TEQ1</accession>
<dbReference type="RefSeq" id="WP_010469413.1">
    <property type="nucleotide sequence ID" value="NZ_CP095474.1"/>
</dbReference>
<organism evidence="2 3">
    <name type="scientific">Streptomyces sudanensis</name>
    <dbReference type="NCBI Taxonomy" id="436397"/>
    <lineage>
        <taxon>Bacteria</taxon>
        <taxon>Bacillati</taxon>
        <taxon>Actinomycetota</taxon>
        <taxon>Actinomycetes</taxon>
        <taxon>Kitasatosporales</taxon>
        <taxon>Streptomycetaceae</taxon>
        <taxon>Streptomyces</taxon>
    </lineage>
</organism>
<name>A0ABY4TEQ1_9ACTN</name>
<gene>
    <name evidence="2" type="ORF">MW084_16235</name>
</gene>
<sequence>MRRRDRRPAGPVAPAAEVMLLDGPANRLDETALGRLEDSLRTHRGALGAVSHDRLLRRRPTGHVRRPEAGRPVRRARLEGTAAG</sequence>
<feature type="region of interest" description="Disordered" evidence="1">
    <location>
        <begin position="60"/>
        <end position="84"/>
    </location>
</feature>
<evidence type="ECO:0000256" key="1">
    <source>
        <dbReference type="SAM" id="MobiDB-lite"/>
    </source>
</evidence>
<dbReference type="Proteomes" id="UP001056383">
    <property type="component" value="Chromosome"/>
</dbReference>
<dbReference type="EMBL" id="CP095474">
    <property type="protein sequence ID" value="URN17212.1"/>
    <property type="molecule type" value="Genomic_DNA"/>
</dbReference>
<evidence type="ECO:0000313" key="3">
    <source>
        <dbReference type="Proteomes" id="UP001056383"/>
    </source>
</evidence>
<evidence type="ECO:0000313" key="2">
    <source>
        <dbReference type="EMBL" id="URN17212.1"/>
    </source>
</evidence>
<keyword evidence="3" id="KW-1185">Reference proteome</keyword>
<proteinExistence type="predicted"/>